<dbReference type="Proteomes" id="UP000433181">
    <property type="component" value="Unassembled WGS sequence"/>
</dbReference>
<organism evidence="1 2">
    <name type="scientific">Anaerovibrio slackiae</name>
    <dbReference type="NCBI Taxonomy" id="2652309"/>
    <lineage>
        <taxon>Bacteria</taxon>
        <taxon>Bacillati</taxon>
        <taxon>Bacillota</taxon>
        <taxon>Negativicutes</taxon>
        <taxon>Selenomonadales</taxon>
        <taxon>Selenomonadaceae</taxon>
        <taxon>Anaerovibrio</taxon>
    </lineage>
</organism>
<name>A0A6I2U7W3_9FIRM</name>
<gene>
    <name evidence="1" type="ORF">FYJ84_01085</name>
</gene>
<dbReference type="AlphaFoldDB" id="A0A6I2U7W3"/>
<evidence type="ECO:0000313" key="2">
    <source>
        <dbReference type="Proteomes" id="UP000433181"/>
    </source>
</evidence>
<keyword evidence="2" id="KW-1185">Reference proteome</keyword>
<proteinExistence type="predicted"/>
<comment type="caution">
    <text evidence="1">The sequence shown here is derived from an EMBL/GenBank/DDBJ whole genome shotgun (WGS) entry which is preliminary data.</text>
</comment>
<protein>
    <submittedName>
        <fullName evidence="1">Uncharacterized protein</fullName>
    </submittedName>
</protein>
<reference evidence="1 2" key="1">
    <citation type="submission" date="2019-08" db="EMBL/GenBank/DDBJ databases">
        <title>In-depth cultivation of the pig gut microbiome towards novel bacterial diversity and tailored functional studies.</title>
        <authorList>
            <person name="Wylensek D."/>
            <person name="Hitch T.C.A."/>
            <person name="Clavel T."/>
        </authorList>
    </citation>
    <scope>NUCLEOTIDE SEQUENCE [LARGE SCALE GENOMIC DNA]</scope>
    <source>
        <strain evidence="1 2">WCA-693-APC-5D-A</strain>
    </source>
</reference>
<sequence>MKNKLIILFGIMLIMFGGFGYGYTYMIDHRTADSLSAYCDIDFKTDVDEKGVVSTANLTILDYRFAGDRLKPALLLICDDDIFDMQASIRQTPPSYSIAFYNDKTTFKNTNKLFAEFPADSFAAIRQAQVVRIRFTYEDGTSIELPLNEHDLQYWKDQLNKE</sequence>
<accession>A0A6I2U7W3</accession>
<evidence type="ECO:0000313" key="1">
    <source>
        <dbReference type="EMBL" id="MSU07593.1"/>
    </source>
</evidence>
<dbReference type="EMBL" id="VUNR01000002">
    <property type="protein sequence ID" value="MSU07593.1"/>
    <property type="molecule type" value="Genomic_DNA"/>
</dbReference>
<dbReference type="RefSeq" id="WP_154405288.1">
    <property type="nucleotide sequence ID" value="NZ_JBGUUA010000047.1"/>
</dbReference>
<dbReference type="GeneID" id="96777501"/>